<dbReference type="Proteomes" id="UP000324832">
    <property type="component" value="Unassembled WGS sequence"/>
</dbReference>
<evidence type="ECO:0000313" key="3">
    <source>
        <dbReference type="Proteomes" id="UP000324832"/>
    </source>
</evidence>
<feature type="compositionally biased region" description="Basic and acidic residues" evidence="1">
    <location>
        <begin position="65"/>
        <end position="78"/>
    </location>
</feature>
<feature type="region of interest" description="Disordered" evidence="1">
    <location>
        <begin position="1"/>
        <end position="34"/>
    </location>
</feature>
<dbReference type="EMBL" id="FZQP02004334">
    <property type="protein sequence ID" value="VVC99818.1"/>
    <property type="molecule type" value="Genomic_DNA"/>
</dbReference>
<name>A0A5E4QRR9_9NEOP</name>
<evidence type="ECO:0000256" key="1">
    <source>
        <dbReference type="SAM" id="MobiDB-lite"/>
    </source>
</evidence>
<sequence length="78" mass="8819">MDSDSVGGVSDDDSDYKPDEDLVDHTEEQNCIENGLVKGEAELLGRFEVAHRLPTRKSLHNNSPKYDHSPDTKRQRSH</sequence>
<feature type="region of interest" description="Disordered" evidence="1">
    <location>
        <begin position="53"/>
        <end position="78"/>
    </location>
</feature>
<feature type="compositionally biased region" description="Basic and acidic residues" evidence="1">
    <location>
        <begin position="15"/>
        <end position="28"/>
    </location>
</feature>
<proteinExistence type="predicted"/>
<organism evidence="2 3">
    <name type="scientific">Leptidea sinapis</name>
    <dbReference type="NCBI Taxonomy" id="189913"/>
    <lineage>
        <taxon>Eukaryota</taxon>
        <taxon>Metazoa</taxon>
        <taxon>Ecdysozoa</taxon>
        <taxon>Arthropoda</taxon>
        <taxon>Hexapoda</taxon>
        <taxon>Insecta</taxon>
        <taxon>Pterygota</taxon>
        <taxon>Neoptera</taxon>
        <taxon>Endopterygota</taxon>
        <taxon>Lepidoptera</taxon>
        <taxon>Glossata</taxon>
        <taxon>Ditrysia</taxon>
        <taxon>Papilionoidea</taxon>
        <taxon>Pieridae</taxon>
        <taxon>Dismorphiinae</taxon>
        <taxon>Leptidea</taxon>
    </lineage>
</organism>
<accession>A0A5E4QRR9</accession>
<keyword evidence="3" id="KW-1185">Reference proteome</keyword>
<evidence type="ECO:0000313" key="2">
    <source>
        <dbReference type="EMBL" id="VVC99818.1"/>
    </source>
</evidence>
<reference evidence="2 3" key="1">
    <citation type="submission" date="2017-07" db="EMBL/GenBank/DDBJ databases">
        <authorList>
            <person name="Talla V."/>
            <person name="Backstrom N."/>
        </authorList>
    </citation>
    <scope>NUCLEOTIDE SEQUENCE [LARGE SCALE GENOMIC DNA]</scope>
</reference>
<gene>
    <name evidence="2" type="ORF">LSINAPIS_LOCUS10605</name>
</gene>
<dbReference type="AlphaFoldDB" id="A0A5E4QRR9"/>
<protein>
    <submittedName>
        <fullName evidence="2">Uncharacterized protein</fullName>
    </submittedName>
</protein>